<sequence length="82" mass="9253">MSQNLRVVLVFSRDDQAWIRREQIVVPQFWQGHAVPPAQGDVVRVGGRQFLIQGRLWEHDGATTILRLFAGNAHAESDTVFG</sequence>
<proteinExistence type="predicted"/>
<dbReference type="EMBL" id="JABRWJ010000014">
    <property type="protein sequence ID" value="NRF71765.1"/>
    <property type="molecule type" value="Genomic_DNA"/>
</dbReference>
<name>A0ABX2ESS9_9BURK</name>
<dbReference type="RefSeq" id="WP_173133632.1">
    <property type="nucleotide sequence ID" value="NZ_JABRWJ010000014.1"/>
</dbReference>
<dbReference type="Proteomes" id="UP000737171">
    <property type="component" value="Unassembled WGS sequence"/>
</dbReference>
<comment type="caution">
    <text evidence="1">The sequence shown here is derived from an EMBL/GenBank/DDBJ whole genome shotgun (WGS) entry which is preliminary data.</text>
</comment>
<keyword evidence="2" id="KW-1185">Reference proteome</keyword>
<evidence type="ECO:0000313" key="1">
    <source>
        <dbReference type="EMBL" id="NRF71765.1"/>
    </source>
</evidence>
<protein>
    <submittedName>
        <fullName evidence="1">Uncharacterized protein</fullName>
    </submittedName>
</protein>
<accession>A0ABX2ESS9</accession>
<gene>
    <name evidence="1" type="ORF">HLB44_32750</name>
</gene>
<evidence type="ECO:0000313" key="2">
    <source>
        <dbReference type="Proteomes" id="UP000737171"/>
    </source>
</evidence>
<organism evidence="1 2">
    <name type="scientific">Pseudaquabacterium terrae</name>
    <dbReference type="NCBI Taxonomy" id="2732868"/>
    <lineage>
        <taxon>Bacteria</taxon>
        <taxon>Pseudomonadati</taxon>
        <taxon>Pseudomonadota</taxon>
        <taxon>Betaproteobacteria</taxon>
        <taxon>Burkholderiales</taxon>
        <taxon>Sphaerotilaceae</taxon>
        <taxon>Pseudaquabacterium</taxon>
    </lineage>
</organism>
<reference evidence="1 2" key="1">
    <citation type="submission" date="2020-05" db="EMBL/GenBank/DDBJ databases">
        <title>Aquincola sp. isolate from soil.</title>
        <authorList>
            <person name="Han J."/>
            <person name="Kim D.-U."/>
        </authorList>
    </citation>
    <scope>NUCLEOTIDE SEQUENCE [LARGE SCALE GENOMIC DNA]</scope>
    <source>
        <strain evidence="1 2">S2</strain>
    </source>
</reference>